<protein>
    <submittedName>
        <fullName evidence="1">Uncharacterized protein</fullName>
    </submittedName>
</protein>
<dbReference type="EMBL" id="BK015176">
    <property type="protein sequence ID" value="DAD94358.1"/>
    <property type="molecule type" value="Genomic_DNA"/>
</dbReference>
<organism evidence="1">
    <name type="scientific">Siphoviridae sp. cttFh17</name>
    <dbReference type="NCBI Taxonomy" id="2826491"/>
    <lineage>
        <taxon>Viruses</taxon>
        <taxon>Duplodnaviria</taxon>
        <taxon>Heunggongvirae</taxon>
        <taxon>Uroviricota</taxon>
        <taxon>Caudoviricetes</taxon>
    </lineage>
</organism>
<reference evidence="1" key="1">
    <citation type="journal article" date="2021" name="Proc. Natl. Acad. Sci. U.S.A.">
        <title>A Catalog of Tens of Thousands of Viruses from Human Metagenomes Reveals Hidden Associations with Chronic Diseases.</title>
        <authorList>
            <person name="Tisza M.J."/>
            <person name="Buck C.B."/>
        </authorList>
    </citation>
    <scope>NUCLEOTIDE SEQUENCE</scope>
    <source>
        <strain evidence="1">CttFh17</strain>
    </source>
</reference>
<accession>A0A8S5NI16</accession>
<proteinExistence type="predicted"/>
<sequence length="75" mass="8739">MEIINPYEVYGCDGTEMVVVSKAERNITDDIVLLMQLENLDRIYHKQKTEIGRYLRYCTTAEIMEINKAVNRILG</sequence>
<name>A0A8S5NI16_9CAUD</name>
<evidence type="ECO:0000313" key="1">
    <source>
        <dbReference type="EMBL" id="DAD94358.1"/>
    </source>
</evidence>